<feature type="domain" description="Core-binding (CB)" evidence="5">
    <location>
        <begin position="1"/>
        <end position="75"/>
    </location>
</feature>
<accession>A0A0F8X854</accession>
<dbReference type="PANTHER" id="PTHR30349">
    <property type="entry name" value="PHAGE INTEGRASE-RELATED"/>
    <property type="match status" value="1"/>
</dbReference>
<evidence type="ECO:0000259" key="4">
    <source>
        <dbReference type="PROSITE" id="PS51898"/>
    </source>
</evidence>
<dbReference type="InterPro" id="IPR050090">
    <property type="entry name" value="Tyrosine_recombinase_XerCD"/>
</dbReference>
<sequence>MNGFEIYLYSELGLAPTTILAYKKDVEEFLNFIETKKFTALLIEEFVNHLRKRGLKSTTVRRKYMSIRCFCSHLISLGRLDPNILESLDPIRVERSQSDVLEPKSVDALVATLEKDLSSPRTNHVRRNVAIVLVLYHCGLRVSELCGLNIEDLSFARRQIRVLGKGRRERMVPVSHKCVDAIQSYLKTDHNFDTNAVFIKSDGQRLTRRAVSDMILSLSRRAGVKHTTSHTLRRSCATFLMNKGVDLELVKSLLGHQNLGTTQTYLAVTNSRL</sequence>
<protein>
    <recommendedName>
        <fullName evidence="7">Tyr recombinase domain-containing protein</fullName>
    </recommendedName>
</protein>
<keyword evidence="1" id="KW-0229">DNA integration</keyword>
<dbReference type="AlphaFoldDB" id="A0A0F8X854"/>
<evidence type="ECO:0000256" key="1">
    <source>
        <dbReference type="ARBA" id="ARBA00022908"/>
    </source>
</evidence>
<dbReference type="PANTHER" id="PTHR30349:SF81">
    <property type="entry name" value="TYROSINE RECOMBINASE XERC"/>
    <property type="match status" value="1"/>
</dbReference>
<dbReference type="InterPro" id="IPR010998">
    <property type="entry name" value="Integrase_recombinase_N"/>
</dbReference>
<comment type="caution">
    <text evidence="6">The sequence shown here is derived from an EMBL/GenBank/DDBJ whole genome shotgun (WGS) entry which is preliminary data.</text>
</comment>
<dbReference type="Pfam" id="PF00589">
    <property type="entry name" value="Phage_integrase"/>
    <property type="match status" value="1"/>
</dbReference>
<reference evidence="6" key="1">
    <citation type="journal article" date="2015" name="Nature">
        <title>Complex archaea that bridge the gap between prokaryotes and eukaryotes.</title>
        <authorList>
            <person name="Spang A."/>
            <person name="Saw J.H."/>
            <person name="Jorgensen S.L."/>
            <person name="Zaremba-Niedzwiedzka K."/>
            <person name="Martijn J."/>
            <person name="Lind A.E."/>
            <person name="van Eijk R."/>
            <person name="Schleper C."/>
            <person name="Guy L."/>
            <person name="Ettema T.J."/>
        </authorList>
    </citation>
    <scope>NUCLEOTIDE SEQUENCE</scope>
</reference>
<organism evidence="6">
    <name type="scientific">marine sediment metagenome</name>
    <dbReference type="NCBI Taxonomy" id="412755"/>
    <lineage>
        <taxon>unclassified sequences</taxon>
        <taxon>metagenomes</taxon>
        <taxon>ecological metagenomes</taxon>
    </lineage>
</organism>
<feature type="non-terminal residue" evidence="6">
    <location>
        <position position="273"/>
    </location>
</feature>
<dbReference type="GO" id="GO:0006310">
    <property type="term" value="P:DNA recombination"/>
    <property type="evidence" value="ECO:0007669"/>
    <property type="project" value="UniProtKB-KW"/>
</dbReference>
<gene>
    <name evidence="6" type="ORF">LCGC14_3057480</name>
</gene>
<dbReference type="InterPro" id="IPR013762">
    <property type="entry name" value="Integrase-like_cat_sf"/>
</dbReference>
<name>A0A0F8X854_9ZZZZ</name>
<keyword evidence="2" id="KW-0238">DNA-binding</keyword>
<dbReference type="Pfam" id="PF02899">
    <property type="entry name" value="Phage_int_SAM_1"/>
    <property type="match status" value="1"/>
</dbReference>
<dbReference type="PROSITE" id="PS51898">
    <property type="entry name" value="TYR_RECOMBINASE"/>
    <property type="match status" value="1"/>
</dbReference>
<dbReference type="SUPFAM" id="SSF56349">
    <property type="entry name" value="DNA breaking-rejoining enzymes"/>
    <property type="match status" value="1"/>
</dbReference>
<evidence type="ECO:0000256" key="2">
    <source>
        <dbReference type="ARBA" id="ARBA00023125"/>
    </source>
</evidence>
<evidence type="ECO:0000256" key="3">
    <source>
        <dbReference type="ARBA" id="ARBA00023172"/>
    </source>
</evidence>
<dbReference type="PROSITE" id="PS51900">
    <property type="entry name" value="CB"/>
    <property type="match status" value="1"/>
</dbReference>
<dbReference type="InterPro" id="IPR011010">
    <property type="entry name" value="DNA_brk_join_enz"/>
</dbReference>
<keyword evidence="3" id="KW-0233">DNA recombination</keyword>
<dbReference type="InterPro" id="IPR044068">
    <property type="entry name" value="CB"/>
</dbReference>
<dbReference type="GO" id="GO:0003677">
    <property type="term" value="F:DNA binding"/>
    <property type="evidence" value="ECO:0007669"/>
    <property type="project" value="UniProtKB-KW"/>
</dbReference>
<dbReference type="EMBL" id="LAZR01064633">
    <property type="protein sequence ID" value="KKK57140.1"/>
    <property type="molecule type" value="Genomic_DNA"/>
</dbReference>
<proteinExistence type="predicted"/>
<dbReference type="Gene3D" id="1.10.150.130">
    <property type="match status" value="1"/>
</dbReference>
<dbReference type="InterPro" id="IPR004107">
    <property type="entry name" value="Integrase_SAM-like_N"/>
</dbReference>
<dbReference type="GO" id="GO:0015074">
    <property type="term" value="P:DNA integration"/>
    <property type="evidence" value="ECO:0007669"/>
    <property type="project" value="UniProtKB-KW"/>
</dbReference>
<feature type="domain" description="Tyr recombinase" evidence="4">
    <location>
        <begin position="96"/>
        <end position="273"/>
    </location>
</feature>
<dbReference type="Gene3D" id="1.10.443.10">
    <property type="entry name" value="Intergrase catalytic core"/>
    <property type="match status" value="1"/>
</dbReference>
<evidence type="ECO:0000259" key="5">
    <source>
        <dbReference type="PROSITE" id="PS51900"/>
    </source>
</evidence>
<evidence type="ECO:0000313" key="6">
    <source>
        <dbReference type="EMBL" id="KKK57140.1"/>
    </source>
</evidence>
<evidence type="ECO:0008006" key="7">
    <source>
        <dbReference type="Google" id="ProtNLM"/>
    </source>
</evidence>
<dbReference type="InterPro" id="IPR002104">
    <property type="entry name" value="Integrase_catalytic"/>
</dbReference>